<dbReference type="InterPro" id="IPR000073">
    <property type="entry name" value="AB_hydrolase_1"/>
</dbReference>
<dbReference type="Pfam" id="PF12697">
    <property type="entry name" value="Abhydrolase_6"/>
    <property type="match status" value="1"/>
</dbReference>
<organism evidence="2 3">
    <name type="scientific">Penicillium steckii</name>
    <dbReference type="NCBI Taxonomy" id="303698"/>
    <lineage>
        <taxon>Eukaryota</taxon>
        <taxon>Fungi</taxon>
        <taxon>Dikarya</taxon>
        <taxon>Ascomycota</taxon>
        <taxon>Pezizomycotina</taxon>
        <taxon>Eurotiomycetes</taxon>
        <taxon>Eurotiomycetidae</taxon>
        <taxon>Eurotiales</taxon>
        <taxon>Aspergillaceae</taxon>
        <taxon>Penicillium</taxon>
    </lineage>
</organism>
<reference evidence="3" key="1">
    <citation type="journal article" date="2017" name="Nat. Microbiol.">
        <title>Global analysis of biosynthetic gene clusters reveals vast potential of secondary metabolite production in Penicillium species.</title>
        <authorList>
            <person name="Nielsen J.C."/>
            <person name="Grijseels S."/>
            <person name="Prigent S."/>
            <person name="Ji B."/>
            <person name="Dainat J."/>
            <person name="Nielsen K.F."/>
            <person name="Frisvad J.C."/>
            <person name="Workman M."/>
            <person name="Nielsen J."/>
        </authorList>
    </citation>
    <scope>NUCLEOTIDE SEQUENCE [LARGE SCALE GENOMIC DNA]</scope>
    <source>
        <strain evidence="3">IBT 24891</strain>
    </source>
</reference>
<sequence length="264" mass="28940">MTVDQSESYNLNMDQPTLLFIPGAWHAADGFEDVRASLASRNLKIPTVALSLPSIGAEPPNKGLTDDTLHVHNEIEKLVDQGKKVVVVAHSYGGMVGAGAVKGLSCLERKQEGKKGGVIMLVYMAAFVSQKGGSLLDMLAGNYLPWMKVQGNYVTSSEEREIFYHDLSPKDQEKWISKLVHTSRASFEDAVMHEPWHTVPCMYMFFGDDKAIPISVQESMAGLLGDYSQFRVETSHSGFLSQPEKVAEGCELAAKIGLEKIAAY</sequence>
<dbReference type="PANTHER" id="PTHR37017:SF11">
    <property type="entry name" value="ESTERASE_LIPASE_THIOESTERASE DOMAIN-CONTAINING PROTEIN"/>
    <property type="match status" value="1"/>
</dbReference>
<keyword evidence="3" id="KW-1185">Reference proteome</keyword>
<name>A0A1V6TSM8_9EURO</name>
<dbReference type="PANTHER" id="PTHR37017">
    <property type="entry name" value="AB HYDROLASE-1 DOMAIN-CONTAINING PROTEIN-RELATED"/>
    <property type="match status" value="1"/>
</dbReference>
<dbReference type="GO" id="GO:0017000">
    <property type="term" value="P:antibiotic biosynthetic process"/>
    <property type="evidence" value="ECO:0007669"/>
    <property type="project" value="UniProtKB-ARBA"/>
</dbReference>
<dbReference type="GO" id="GO:0072330">
    <property type="term" value="P:monocarboxylic acid biosynthetic process"/>
    <property type="evidence" value="ECO:0007669"/>
    <property type="project" value="UniProtKB-ARBA"/>
</dbReference>
<dbReference type="Gene3D" id="3.40.50.1820">
    <property type="entry name" value="alpha/beta hydrolase"/>
    <property type="match status" value="1"/>
</dbReference>
<feature type="domain" description="AB hydrolase-1" evidence="1">
    <location>
        <begin position="18"/>
        <end position="248"/>
    </location>
</feature>
<comment type="caution">
    <text evidence="2">The sequence shown here is derived from an EMBL/GenBank/DDBJ whole genome shotgun (WGS) entry which is preliminary data.</text>
</comment>
<dbReference type="SUPFAM" id="SSF53474">
    <property type="entry name" value="alpha/beta-Hydrolases"/>
    <property type="match status" value="1"/>
</dbReference>
<dbReference type="InterPro" id="IPR052897">
    <property type="entry name" value="Sec-Metab_Biosynth_Hydrolase"/>
</dbReference>
<dbReference type="EMBL" id="MLKD01000003">
    <property type="protein sequence ID" value="OQE28900.1"/>
    <property type="molecule type" value="Genomic_DNA"/>
</dbReference>
<dbReference type="InterPro" id="IPR029058">
    <property type="entry name" value="AB_hydrolase_fold"/>
</dbReference>
<protein>
    <recommendedName>
        <fullName evidence="1">AB hydrolase-1 domain-containing protein</fullName>
    </recommendedName>
</protein>
<dbReference type="Proteomes" id="UP000191285">
    <property type="component" value="Unassembled WGS sequence"/>
</dbReference>
<dbReference type="OrthoDB" id="1263307at2759"/>
<dbReference type="AlphaFoldDB" id="A0A1V6TSM8"/>
<dbReference type="STRING" id="303698.A0A1V6TSM8"/>
<evidence type="ECO:0000313" key="2">
    <source>
        <dbReference type="EMBL" id="OQE28900.1"/>
    </source>
</evidence>
<evidence type="ECO:0000259" key="1">
    <source>
        <dbReference type="Pfam" id="PF12697"/>
    </source>
</evidence>
<gene>
    <name evidence="2" type="ORF">PENSTE_c003G08433</name>
</gene>
<evidence type="ECO:0000313" key="3">
    <source>
        <dbReference type="Proteomes" id="UP000191285"/>
    </source>
</evidence>
<accession>A0A1V6TSM8</accession>
<proteinExistence type="predicted"/>